<dbReference type="PANTHER" id="PTHR43877">
    <property type="entry name" value="AMINOALKYLPHOSPHONATE N-ACETYLTRANSFERASE-RELATED-RELATED"/>
    <property type="match status" value="1"/>
</dbReference>
<evidence type="ECO:0000313" key="5">
    <source>
        <dbReference type="Proteomes" id="UP000676996"/>
    </source>
</evidence>
<evidence type="ECO:0000256" key="1">
    <source>
        <dbReference type="ARBA" id="ARBA00022679"/>
    </source>
</evidence>
<dbReference type="CDD" id="cd04301">
    <property type="entry name" value="NAT_SF"/>
    <property type="match status" value="1"/>
</dbReference>
<reference evidence="4" key="1">
    <citation type="submission" date="2021-04" db="EMBL/GenBank/DDBJ databases">
        <title>Ouciella asimina sp. nov., isolated from the surface seawater in the hydrothermal field of Okinawa Trough.</title>
        <authorList>
            <person name="Shuang W."/>
        </authorList>
    </citation>
    <scope>NUCLEOTIDE SEQUENCE</scope>
    <source>
        <strain evidence="4">LXI357</strain>
    </source>
</reference>
<evidence type="ECO:0000259" key="3">
    <source>
        <dbReference type="PROSITE" id="PS51186"/>
    </source>
</evidence>
<comment type="caution">
    <text evidence="4">The sequence shown here is derived from an EMBL/GenBank/DDBJ whole genome shotgun (WGS) entry which is preliminary data.</text>
</comment>
<sequence>MIQYRDALPADGRELAEMAARCFTETFGSLYRASDLRAFLDQAFGDEGLPSQITDPAYRVRIATENERIIGFAKTGPVDFPGDWGDNTIELYQLYVLGGWHGEGVGPELMDWVLATARTAGYERIVLSVYVDNHRARRFYERYGFEEVGRYEFMVGEKVDDDRIMALTL</sequence>
<proteinExistence type="predicted"/>
<accession>A0A8T4IEQ5</accession>
<dbReference type="InterPro" id="IPR016181">
    <property type="entry name" value="Acyl_CoA_acyltransferase"/>
</dbReference>
<dbReference type="Pfam" id="PF00583">
    <property type="entry name" value="Acetyltransf_1"/>
    <property type="match status" value="1"/>
</dbReference>
<protein>
    <submittedName>
        <fullName evidence="4">GNAT family N-acetyltransferase</fullName>
    </submittedName>
</protein>
<dbReference type="InterPro" id="IPR050832">
    <property type="entry name" value="Bact_Acetyltransf"/>
</dbReference>
<dbReference type="Gene3D" id="3.40.630.30">
    <property type="match status" value="1"/>
</dbReference>
<dbReference type="GO" id="GO:0016747">
    <property type="term" value="F:acyltransferase activity, transferring groups other than amino-acyl groups"/>
    <property type="evidence" value="ECO:0007669"/>
    <property type="project" value="InterPro"/>
</dbReference>
<dbReference type="EMBL" id="JAGRQC010000002">
    <property type="protein sequence ID" value="MBR0552334.1"/>
    <property type="molecule type" value="Genomic_DNA"/>
</dbReference>
<dbReference type="InterPro" id="IPR000182">
    <property type="entry name" value="GNAT_dom"/>
</dbReference>
<evidence type="ECO:0000256" key="2">
    <source>
        <dbReference type="ARBA" id="ARBA00023315"/>
    </source>
</evidence>
<organism evidence="4 5">
    <name type="scientific">Stakelama marina</name>
    <dbReference type="NCBI Taxonomy" id="2826939"/>
    <lineage>
        <taxon>Bacteria</taxon>
        <taxon>Pseudomonadati</taxon>
        <taxon>Pseudomonadota</taxon>
        <taxon>Alphaproteobacteria</taxon>
        <taxon>Sphingomonadales</taxon>
        <taxon>Sphingomonadaceae</taxon>
        <taxon>Stakelama</taxon>
    </lineage>
</organism>
<dbReference type="RefSeq" id="WP_284053617.1">
    <property type="nucleotide sequence ID" value="NZ_JAGRQC010000002.1"/>
</dbReference>
<keyword evidence="2" id="KW-0012">Acyltransferase</keyword>
<keyword evidence="5" id="KW-1185">Reference proteome</keyword>
<evidence type="ECO:0000313" key="4">
    <source>
        <dbReference type="EMBL" id="MBR0552334.1"/>
    </source>
</evidence>
<feature type="domain" description="N-acetyltransferase" evidence="3">
    <location>
        <begin position="2"/>
        <end position="169"/>
    </location>
</feature>
<dbReference type="AlphaFoldDB" id="A0A8T4IEQ5"/>
<gene>
    <name evidence="4" type="ORF">J7S20_07440</name>
</gene>
<dbReference type="PROSITE" id="PS51186">
    <property type="entry name" value="GNAT"/>
    <property type="match status" value="1"/>
</dbReference>
<dbReference type="Proteomes" id="UP000676996">
    <property type="component" value="Unassembled WGS sequence"/>
</dbReference>
<name>A0A8T4IEQ5_9SPHN</name>
<keyword evidence="1" id="KW-0808">Transferase</keyword>
<dbReference type="SUPFAM" id="SSF55729">
    <property type="entry name" value="Acyl-CoA N-acyltransferases (Nat)"/>
    <property type="match status" value="1"/>
</dbReference>